<protein>
    <submittedName>
        <fullName evidence="1">Uncharacterized protein</fullName>
    </submittedName>
</protein>
<name>A0A8H3E7Y2_9AGAM</name>
<reference evidence="1" key="1">
    <citation type="submission" date="2021-01" db="EMBL/GenBank/DDBJ databases">
        <authorList>
            <person name="Kaushik A."/>
        </authorList>
    </citation>
    <scope>NUCLEOTIDE SEQUENCE</scope>
    <source>
        <strain evidence="1">AG5</strain>
    </source>
</reference>
<proteinExistence type="predicted"/>
<evidence type="ECO:0000313" key="2">
    <source>
        <dbReference type="Proteomes" id="UP000663827"/>
    </source>
</evidence>
<dbReference type="EMBL" id="CAJNJQ010006459">
    <property type="protein sequence ID" value="CAE7228776.1"/>
    <property type="molecule type" value="Genomic_DNA"/>
</dbReference>
<dbReference type="Proteomes" id="UP000663827">
    <property type="component" value="Unassembled WGS sequence"/>
</dbReference>
<organism evidence="1 2">
    <name type="scientific">Rhizoctonia solani</name>
    <dbReference type="NCBI Taxonomy" id="456999"/>
    <lineage>
        <taxon>Eukaryota</taxon>
        <taxon>Fungi</taxon>
        <taxon>Dikarya</taxon>
        <taxon>Basidiomycota</taxon>
        <taxon>Agaricomycotina</taxon>
        <taxon>Agaricomycetes</taxon>
        <taxon>Cantharellales</taxon>
        <taxon>Ceratobasidiaceae</taxon>
        <taxon>Rhizoctonia</taxon>
    </lineage>
</organism>
<comment type="caution">
    <text evidence="1">The sequence shown here is derived from an EMBL/GenBank/DDBJ whole genome shotgun (WGS) entry which is preliminary data.</text>
</comment>
<gene>
    <name evidence="1" type="ORF">RDB_LOCUS181115</name>
</gene>
<sequence>MIFKDRSVYAPPTLPSHIPGTLEEIVGEPSDKDFESVQSAIRTHESLANVPHLFDADLSTKLSQHMFNLQFARYMHDAAIGRFVSKAEPEGAYAVESKPEQLVQGNTTVPHEIPNPQGEAGPVWPVSEVEQAPGAPSEIAQLGEKIVKSIQEATNETKGVLENTNRLLMLLKKDQSTAVGMDKYYHVYKDPLNQQGMAASESGLPRLVFGYYQNGYTYRSWLSPVQMARYLEFFGVGADLIRDGKLIDGKKEQAENLLLAQIGFKEG</sequence>
<dbReference type="AlphaFoldDB" id="A0A8H3E7Y2"/>
<dbReference type="OrthoDB" id="10265538at2759"/>
<evidence type="ECO:0000313" key="1">
    <source>
        <dbReference type="EMBL" id="CAE7228776.1"/>
    </source>
</evidence>
<accession>A0A8H3E7Y2</accession>